<name>A0A9N9F4E3_9GLOM</name>
<proteinExistence type="predicted"/>
<dbReference type="Gene3D" id="2.60.120.650">
    <property type="entry name" value="Cupin"/>
    <property type="match status" value="1"/>
</dbReference>
<keyword evidence="3" id="KW-1185">Reference proteome</keyword>
<organism evidence="2 3">
    <name type="scientific">Paraglomus occultum</name>
    <dbReference type="NCBI Taxonomy" id="144539"/>
    <lineage>
        <taxon>Eukaryota</taxon>
        <taxon>Fungi</taxon>
        <taxon>Fungi incertae sedis</taxon>
        <taxon>Mucoromycota</taxon>
        <taxon>Glomeromycotina</taxon>
        <taxon>Glomeromycetes</taxon>
        <taxon>Paraglomerales</taxon>
        <taxon>Paraglomeraceae</taxon>
        <taxon>Paraglomus</taxon>
    </lineage>
</organism>
<feature type="domain" description="JmjC" evidence="1">
    <location>
        <begin position="1"/>
        <end position="105"/>
    </location>
</feature>
<dbReference type="AlphaFoldDB" id="A0A9N9F4E3"/>
<reference evidence="2" key="1">
    <citation type="submission" date="2021-06" db="EMBL/GenBank/DDBJ databases">
        <authorList>
            <person name="Kallberg Y."/>
            <person name="Tangrot J."/>
            <person name="Rosling A."/>
        </authorList>
    </citation>
    <scope>NUCLEOTIDE SEQUENCE</scope>
    <source>
        <strain evidence="2">IA702</strain>
    </source>
</reference>
<protein>
    <submittedName>
        <fullName evidence="2">4031_t:CDS:1</fullName>
    </submittedName>
</protein>
<dbReference type="PROSITE" id="PS51184">
    <property type="entry name" value="JMJC"/>
    <property type="match status" value="1"/>
</dbReference>
<dbReference type="GO" id="GO:0005737">
    <property type="term" value="C:cytoplasm"/>
    <property type="evidence" value="ECO:0007669"/>
    <property type="project" value="TreeGrafter"/>
</dbReference>
<accession>A0A9N9F4E3</accession>
<gene>
    <name evidence="2" type="ORF">POCULU_LOCUS2974</name>
</gene>
<dbReference type="Pfam" id="PF13621">
    <property type="entry name" value="Cupin_8"/>
    <property type="match status" value="1"/>
</dbReference>
<dbReference type="Proteomes" id="UP000789572">
    <property type="component" value="Unassembled WGS sequence"/>
</dbReference>
<dbReference type="OrthoDB" id="424465at2759"/>
<dbReference type="GO" id="GO:0016706">
    <property type="term" value="F:2-oxoglutarate-dependent dioxygenase activity"/>
    <property type="evidence" value="ECO:0007669"/>
    <property type="project" value="TreeGrafter"/>
</dbReference>
<sequence>MRSNSWSSNICGIKKWTLFPPHQEEFFKDSLNNKVYDIRSVDNNKFPNFSKAKRFIVYQHAGETLFVPSGWYHQTENIGDTISINHNWANSTNLDLTYSGLREDLDEIEYAIRDVKEVMGTEEFVQTCQTLLMTNSGWNWTVFWKMVKFIGNRLLRNIETNRLDKHGERNNEEQLEEKADKVKGDDILREGKTQWKVPDMTLQPPIVFILERLRDVASDFLCQSNVCSFLVTQFSMETEETLFGIVEEIDRILVKLKQKDDKDTIT</sequence>
<dbReference type="InterPro" id="IPR050910">
    <property type="entry name" value="JMJD6_ArgDemeth/LysHydrox"/>
</dbReference>
<dbReference type="GO" id="GO:0005634">
    <property type="term" value="C:nucleus"/>
    <property type="evidence" value="ECO:0007669"/>
    <property type="project" value="TreeGrafter"/>
</dbReference>
<evidence type="ECO:0000313" key="3">
    <source>
        <dbReference type="Proteomes" id="UP000789572"/>
    </source>
</evidence>
<dbReference type="InterPro" id="IPR003347">
    <property type="entry name" value="JmjC_dom"/>
</dbReference>
<dbReference type="GO" id="GO:0043565">
    <property type="term" value="F:sequence-specific DNA binding"/>
    <property type="evidence" value="ECO:0007669"/>
    <property type="project" value="TreeGrafter"/>
</dbReference>
<evidence type="ECO:0000259" key="1">
    <source>
        <dbReference type="PROSITE" id="PS51184"/>
    </source>
</evidence>
<dbReference type="SUPFAM" id="SSF51197">
    <property type="entry name" value="Clavaminate synthase-like"/>
    <property type="match status" value="1"/>
</dbReference>
<dbReference type="PANTHER" id="PTHR12480:SF6">
    <property type="entry name" value="2-OXOGLUTARATE AND IRON-DEPENDENT OXYGENASE JMJD4"/>
    <property type="match status" value="1"/>
</dbReference>
<dbReference type="InterPro" id="IPR041667">
    <property type="entry name" value="Cupin_8"/>
</dbReference>
<dbReference type="EMBL" id="CAJVPJ010000305">
    <property type="protein sequence ID" value="CAG8509088.1"/>
    <property type="molecule type" value="Genomic_DNA"/>
</dbReference>
<comment type="caution">
    <text evidence="2">The sequence shown here is derived from an EMBL/GenBank/DDBJ whole genome shotgun (WGS) entry which is preliminary data.</text>
</comment>
<evidence type="ECO:0000313" key="2">
    <source>
        <dbReference type="EMBL" id="CAG8509088.1"/>
    </source>
</evidence>
<dbReference type="GO" id="GO:0045905">
    <property type="term" value="P:positive regulation of translational termination"/>
    <property type="evidence" value="ECO:0007669"/>
    <property type="project" value="TreeGrafter"/>
</dbReference>
<dbReference type="PANTHER" id="PTHR12480">
    <property type="entry name" value="ARGININE DEMETHYLASE AND LYSYL-HYDROXYLASE JMJD"/>
    <property type="match status" value="1"/>
</dbReference>